<dbReference type="RefSeq" id="WP_208114052.1">
    <property type="nucleotide sequence ID" value="NZ_BAABHR010000029.1"/>
</dbReference>
<feature type="transmembrane region" description="Helical" evidence="2">
    <location>
        <begin position="158"/>
        <end position="178"/>
    </location>
</feature>
<organism evidence="3 4">
    <name type="scientific">Actinomycetospora succinea</name>
    <dbReference type="NCBI Taxonomy" id="663603"/>
    <lineage>
        <taxon>Bacteria</taxon>
        <taxon>Bacillati</taxon>
        <taxon>Actinomycetota</taxon>
        <taxon>Actinomycetes</taxon>
        <taxon>Pseudonocardiales</taxon>
        <taxon>Pseudonocardiaceae</taxon>
        <taxon>Actinomycetospora</taxon>
    </lineage>
</organism>
<evidence type="ECO:0000256" key="2">
    <source>
        <dbReference type="SAM" id="Phobius"/>
    </source>
</evidence>
<dbReference type="Proteomes" id="UP000295705">
    <property type="component" value="Unassembled WGS sequence"/>
</dbReference>
<comment type="caution">
    <text evidence="3">The sequence shown here is derived from an EMBL/GenBank/DDBJ whole genome shotgun (WGS) entry which is preliminary data.</text>
</comment>
<keyword evidence="2" id="KW-1133">Transmembrane helix</keyword>
<accession>A0A4R6VI16</accession>
<feature type="compositionally biased region" description="Basic and acidic residues" evidence="1">
    <location>
        <begin position="189"/>
        <end position="201"/>
    </location>
</feature>
<keyword evidence="2" id="KW-0472">Membrane</keyword>
<evidence type="ECO:0008006" key="5">
    <source>
        <dbReference type="Google" id="ProtNLM"/>
    </source>
</evidence>
<evidence type="ECO:0000313" key="3">
    <source>
        <dbReference type="EMBL" id="TDQ62426.1"/>
    </source>
</evidence>
<protein>
    <recommendedName>
        <fullName evidence="5">Intracellular septation protein A</fullName>
    </recommendedName>
</protein>
<reference evidence="3 4" key="1">
    <citation type="submission" date="2019-03" db="EMBL/GenBank/DDBJ databases">
        <title>Genomic Encyclopedia of Type Strains, Phase IV (KMG-IV): sequencing the most valuable type-strain genomes for metagenomic binning, comparative biology and taxonomic classification.</title>
        <authorList>
            <person name="Goeker M."/>
        </authorList>
    </citation>
    <scope>NUCLEOTIDE SEQUENCE [LARGE SCALE GENOMIC DNA]</scope>
    <source>
        <strain evidence="3 4">DSM 45775</strain>
    </source>
</reference>
<feature type="transmembrane region" description="Helical" evidence="2">
    <location>
        <begin position="130"/>
        <end position="152"/>
    </location>
</feature>
<feature type="transmembrane region" description="Helical" evidence="2">
    <location>
        <begin position="51"/>
        <end position="71"/>
    </location>
</feature>
<name>A0A4R6VI16_9PSEU</name>
<proteinExistence type="predicted"/>
<feature type="transmembrane region" description="Helical" evidence="2">
    <location>
        <begin position="83"/>
        <end position="102"/>
    </location>
</feature>
<evidence type="ECO:0000313" key="4">
    <source>
        <dbReference type="Proteomes" id="UP000295705"/>
    </source>
</evidence>
<keyword evidence="4" id="KW-1185">Reference proteome</keyword>
<dbReference type="AlphaFoldDB" id="A0A4R6VI16"/>
<feature type="region of interest" description="Disordered" evidence="1">
    <location>
        <begin position="189"/>
        <end position="208"/>
    </location>
</feature>
<keyword evidence="2" id="KW-0812">Transmembrane</keyword>
<evidence type="ECO:0000256" key="1">
    <source>
        <dbReference type="SAM" id="MobiDB-lite"/>
    </source>
</evidence>
<dbReference type="EMBL" id="SNYO01000002">
    <property type="protein sequence ID" value="TDQ62426.1"/>
    <property type="molecule type" value="Genomic_DNA"/>
</dbReference>
<gene>
    <name evidence="3" type="ORF">EV188_10280</name>
</gene>
<sequence length="208" mass="22613">MQKAAIFLGFVPWIVFSVVAGPSTWMWAALAALVCSLVLAVPDWRNYRSISILDAAALLFFAVLVVLSLVLDRAALQPIEDRAQLISSVVIAVVALGSLAVGRPFTEFYAKKQAPKEVWSSPTFKKVNRVLTGLWGGVFVLNALCDVAVGYFGASADLFNWVIPIVAIVVAVKITGWYPEHVRSQLKEHRAHGAHEAHEAPRNPAQPA</sequence>